<dbReference type="Pfam" id="PF00700">
    <property type="entry name" value="Flagellin_C"/>
    <property type="match status" value="1"/>
</dbReference>
<evidence type="ECO:0000313" key="9">
    <source>
        <dbReference type="EMBL" id="QPK14398.1"/>
    </source>
</evidence>
<keyword evidence="4 5" id="KW-0975">Bacterial flagellum</keyword>
<sequence>MTPITSLHLTIRNQQDKSATRLSQTIERLSSGLRINGAKDDAAGQAIANRMTANLNANSVITNGMKDGLSLMQTAESGLNAINNLIQRGRQLAVQAANGTLSDTDQTSLNGEYQQIREEIDRIASSTQIFGRYPLAPAEPGPQPAKLGNTLPLAEKFPVPNINHQFPSGVISLAYIPAGAKNITITITIDSLSADDDIQLFARDGRHLAGTPAEGTDADIVWSANGVTDESTMNTAVITQDNGFLPNATYSADSLLQAGEYNINTGAQTTYQGMIITYSGDGDRFEDANTGGFNDGNVGAANRLEKIHIDEVTEDLIVIVVGSGVFTSNASWDELPTPTEPAPPLPPSVPVSKETTFVVGANFGDELQTVTINPTPADSQSLGLSSVTLSTPEQASAALATFDNALKTLDGYRSEYGSQMNRFESVTAVLSQEKVAIAAARSRILDADYAIEVSAMTKSQILQQASMAVLSQANQQSGNVLKLLQG</sequence>
<keyword evidence="8" id="KW-0969">Cilium</keyword>
<dbReference type="GO" id="GO:0009288">
    <property type="term" value="C:bacterial-type flagellum"/>
    <property type="evidence" value="ECO:0007669"/>
    <property type="project" value="UniProtKB-SubCell"/>
</dbReference>
<evidence type="ECO:0000256" key="5">
    <source>
        <dbReference type="RuleBase" id="RU362073"/>
    </source>
</evidence>
<protein>
    <recommendedName>
        <fullName evidence="5">Flagellin</fullName>
    </recommendedName>
</protein>
<evidence type="ECO:0000256" key="2">
    <source>
        <dbReference type="ARBA" id="ARBA00005709"/>
    </source>
</evidence>
<dbReference type="GO" id="GO:0005198">
    <property type="term" value="F:structural molecule activity"/>
    <property type="evidence" value="ECO:0007669"/>
    <property type="project" value="UniProtKB-UniRule"/>
</dbReference>
<keyword evidence="8" id="KW-0966">Cell projection</keyword>
<evidence type="ECO:0000313" key="8">
    <source>
        <dbReference type="EMBL" id="POY48512.1"/>
    </source>
</evidence>
<evidence type="ECO:0000259" key="6">
    <source>
        <dbReference type="Pfam" id="PF00669"/>
    </source>
</evidence>
<dbReference type="Proteomes" id="UP000237284">
    <property type="component" value="Chromosome"/>
</dbReference>
<evidence type="ECO:0000313" key="10">
    <source>
        <dbReference type="Proteomes" id="UP000237284"/>
    </source>
</evidence>
<comment type="similarity">
    <text evidence="2 5">Belongs to the bacterial flagellin family.</text>
</comment>
<proteinExistence type="inferred from homology"/>
<organism evidence="8">
    <name type="scientific">Pectobacterium versatile</name>
    <dbReference type="NCBI Taxonomy" id="2488639"/>
    <lineage>
        <taxon>Bacteria</taxon>
        <taxon>Pseudomonadati</taxon>
        <taxon>Pseudomonadota</taxon>
        <taxon>Gammaproteobacteria</taxon>
        <taxon>Enterobacterales</taxon>
        <taxon>Pectobacteriaceae</taxon>
        <taxon>Pectobacterium</taxon>
    </lineage>
</organism>
<keyword evidence="3 5" id="KW-0964">Secreted</keyword>
<comment type="subcellular location">
    <subcellularLocation>
        <location evidence="5">Secreted</location>
    </subcellularLocation>
    <subcellularLocation>
        <location evidence="5">Bacterial flagellum</location>
    </subcellularLocation>
</comment>
<reference evidence="8" key="1">
    <citation type="submission" date="2017-12" db="EMBL/GenBank/DDBJ databases">
        <title>First report on the novel genomospecies/subspecies of Pectobacterium carotovorum in Russia.</title>
        <authorList>
            <person name="Shirshikov F.V."/>
            <person name="Miroshnikov K."/>
            <person name="Toshakov S.V."/>
            <person name="Kabanova A.P."/>
            <person name="Barannik A.P."/>
            <person name="Shneider M."/>
            <person name="Ignatov A.N."/>
            <person name="Miroshnikov K.A."/>
        </authorList>
    </citation>
    <scope>NUCLEOTIDE SEQUENCE [LARGE SCALE GENOMIC DNA]</scope>
    <source>
        <strain evidence="8">F131</strain>
    </source>
</reference>
<comment type="function">
    <text evidence="1 5">Flagellin is the subunit protein which polymerizes to form the filaments of bacterial flagella.</text>
</comment>
<dbReference type="PANTHER" id="PTHR42792:SF2">
    <property type="entry name" value="FLAGELLIN"/>
    <property type="match status" value="1"/>
</dbReference>
<dbReference type="InterPro" id="IPR042187">
    <property type="entry name" value="Flagellin_C_sub2"/>
</dbReference>
<name>A0A855M902_9GAMM</name>
<gene>
    <name evidence="9" type="ORF">F131LOC_013435</name>
    <name evidence="8" type="ORF">F131LOC_03735</name>
</gene>
<evidence type="ECO:0000259" key="7">
    <source>
        <dbReference type="Pfam" id="PF00700"/>
    </source>
</evidence>
<reference evidence="9 10" key="2">
    <citation type="submission" date="2020-11" db="EMBL/GenBank/DDBJ databases">
        <title>Complete genome sequence of Pectobacterium versatile F131.</title>
        <authorList>
            <person name="Shirshikov F.V."/>
            <person name="Miroshnikov K."/>
            <person name="Toshakov S.V."/>
            <person name="Kabanova A.P."/>
            <person name="Barannik A.P."/>
            <person name="Shneider M."/>
            <person name="Ignatov A.N."/>
            <person name="Miroshnikov K.A."/>
            <person name="Mikhailova Y.V."/>
            <person name="Shelenkov A."/>
            <person name="Yanushevich Y.G."/>
            <person name="Evseev P.V."/>
        </authorList>
    </citation>
    <scope>NUCLEOTIDE SEQUENCE [LARGE SCALE GENOMIC DNA]</scope>
    <source>
        <strain evidence="9 10">F131</strain>
    </source>
</reference>
<evidence type="ECO:0000256" key="1">
    <source>
        <dbReference type="ARBA" id="ARBA00002270"/>
    </source>
</evidence>
<dbReference type="Gene3D" id="6.10.10.10">
    <property type="entry name" value="Flagellar export chaperone, C-terminal domain"/>
    <property type="match status" value="1"/>
</dbReference>
<keyword evidence="8" id="KW-0282">Flagellum</keyword>
<dbReference type="AlphaFoldDB" id="A0A855M902"/>
<dbReference type="GO" id="GO:0005576">
    <property type="term" value="C:extracellular region"/>
    <property type="evidence" value="ECO:0007669"/>
    <property type="project" value="UniProtKB-SubCell"/>
</dbReference>
<dbReference type="Pfam" id="PF00669">
    <property type="entry name" value="Flagellin_N"/>
    <property type="match status" value="1"/>
</dbReference>
<dbReference type="PANTHER" id="PTHR42792">
    <property type="entry name" value="FLAGELLIN"/>
    <property type="match status" value="1"/>
</dbReference>
<feature type="domain" description="Flagellin N-terminal" evidence="6">
    <location>
        <begin position="9"/>
        <end position="135"/>
    </location>
</feature>
<dbReference type="InterPro" id="IPR001029">
    <property type="entry name" value="Flagellin_N"/>
</dbReference>
<dbReference type="PRINTS" id="PR00207">
    <property type="entry name" value="FLAGELLIN"/>
</dbReference>
<dbReference type="EMBL" id="PDVW01000030">
    <property type="protein sequence ID" value="POY48512.1"/>
    <property type="molecule type" value="Genomic_DNA"/>
</dbReference>
<evidence type="ECO:0000256" key="3">
    <source>
        <dbReference type="ARBA" id="ARBA00022525"/>
    </source>
</evidence>
<dbReference type="SUPFAM" id="SSF64518">
    <property type="entry name" value="Phase 1 flagellin"/>
    <property type="match status" value="1"/>
</dbReference>
<feature type="domain" description="Flagellin C-terminal" evidence="7">
    <location>
        <begin position="401"/>
        <end position="484"/>
    </location>
</feature>
<accession>A0A855M902</accession>
<dbReference type="EMBL" id="CP065030">
    <property type="protein sequence ID" value="QPK14398.1"/>
    <property type="molecule type" value="Genomic_DNA"/>
</dbReference>
<dbReference type="InterPro" id="IPR046358">
    <property type="entry name" value="Flagellin_C"/>
</dbReference>
<evidence type="ECO:0000256" key="4">
    <source>
        <dbReference type="ARBA" id="ARBA00023143"/>
    </source>
</evidence>
<dbReference type="InterPro" id="IPR001492">
    <property type="entry name" value="Flagellin"/>
</dbReference>
<dbReference type="RefSeq" id="WP_103972293.1">
    <property type="nucleotide sequence ID" value="NZ_CP065030.1"/>
</dbReference>
<dbReference type="Gene3D" id="1.20.1330.10">
    <property type="entry name" value="f41 fragment of flagellin, N-terminal domain"/>
    <property type="match status" value="2"/>
</dbReference>